<comment type="caution">
    <text evidence="1">The sequence shown here is derived from an EMBL/GenBank/DDBJ whole genome shotgun (WGS) entry which is preliminary data.</text>
</comment>
<keyword evidence="2" id="KW-1185">Reference proteome</keyword>
<reference evidence="1 2" key="1">
    <citation type="submission" date="2020-07" db="EMBL/GenBank/DDBJ databases">
        <title>Roseicoccus Jingziensis gen. nov., sp. nov., isolated from coastal seawater.</title>
        <authorList>
            <person name="Feng X."/>
        </authorList>
    </citation>
    <scope>NUCLEOTIDE SEQUENCE [LARGE SCALE GENOMIC DNA]</scope>
    <source>
        <strain evidence="1 2">N1E253</strain>
    </source>
</reference>
<name>A0A851GFF0_9BACT</name>
<proteinExistence type="predicted"/>
<dbReference type="EMBL" id="JACBAZ010000003">
    <property type="protein sequence ID" value="NWK55929.1"/>
    <property type="molecule type" value="Genomic_DNA"/>
</dbReference>
<dbReference type="Proteomes" id="UP000557872">
    <property type="component" value="Unassembled WGS sequence"/>
</dbReference>
<dbReference type="SUPFAM" id="SSF53649">
    <property type="entry name" value="Alkaline phosphatase-like"/>
    <property type="match status" value="1"/>
</dbReference>
<dbReference type="Pfam" id="PF07394">
    <property type="entry name" value="DUF1501"/>
    <property type="match status" value="1"/>
</dbReference>
<dbReference type="PANTHER" id="PTHR43737">
    <property type="entry name" value="BLL7424 PROTEIN"/>
    <property type="match status" value="1"/>
</dbReference>
<gene>
    <name evidence="1" type="ORF">HW115_09920</name>
</gene>
<sequence>MNPKTSCPGNPLSSPMSLNGSRREFLHVGLLAGLGLTLPEFLKMQAQGAQKHYESKEGVAKSVIQIFLPGGLAQQESFDPKPYAPSEYRGPFGTVKTKLPGVVFSEHMKHLAQMADKITVIRSMSHGEAAHERGTHNMFTGYRPSPALQFPSMGSVVSHELGSKNNLPPYVCVPNVPNIFAGSGYLSTAYGPFGLGADPARGDFKVRDLNLPQGVDDERFHRRKSMLATVDAHFRSLEKADTLDSMDAFYQHAYKLISSQKAREAFDLSKEPEKLKEMYGKTQAGQRMLLARRLAEAGVRFVSLTAGGWDHHDNIKEGIQGNLPAVDKAVAALLKDLEQRGMLDNTLVMLTSEFGRTPKINKTNGRDHWPRVFSVMLAGGGVQKGLIYGKSNALAAEPEEDKVGVQDFATTIYHQLGITADKELMAPGGRPIEIVDGGNVISDLLI</sequence>
<accession>A0A851GFF0</accession>
<protein>
    <submittedName>
        <fullName evidence="1">DUF1501 domain-containing protein</fullName>
    </submittedName>
</protein>
<dbReference type="PANTHER" id="PTHR43737:SF1">
    <property type="entry name" value="DUF1501 DOMAIN-CONTAINING PROTEIN"/>
    <property type="match status" value="1"/>
</dbReference>
<organism evidence="1 2">
    <name type="scientific">Oceaniferula marina</name>
    <dbReference type="NCBI Taxonomy" id="2748318"/>
    <lineage>
        <taxon>Bacteria</taxon>
        <taxon>Pseudomonadati</taxon>
        <taxon>Verrucomicrobiota</taxon>
        <taxon>Verrucomicrobiia</taxon>
        <taxon>Verrucomicrobiales</taxon>
        <taxon>Verrucomicrobiaceae</taxon>
        <taxon>Oceaniferula</taxon>
    </lineage>
</organism>
<dbReference type="Gene3D" id="3.40.720.10">
    <property type="entry name" value="Alkaline Phosphatase, subunit A"/>
    <property type="match status" value="1"/>
</dbReference>
<dbReference type="InterPro" id="IPR010869">
    <property type="entry name" value="DUF1501"/>
</dbReference>
<dbReference type="InterPro" id="IPR017850">
    <property type="entry name" value="Alkaline_phosphatase_core_sf"/>
</dbReference>
<dbReference type="RefSeq" id="WP_178932466.1">
    <property type="nucleotide sequence ID" value="NZ_JACBAZ010000003.1"/>
</dbReference>
<evidence type="ECO:0000313" key="1">
    <source>
        <dbReference type="EMBL" id="NWK55929.1"/>
    </source>
</evidence>
<evidence type="ECO:0000313" key="2">
    <source>
        <dbReference type="Proteomes" id="UP000557872"/>
    </source>
</evidence>
<dbReference type="AlphaFoldDB" id="A0A851GFF0"/>